<protein>
    <recommendedName>
        <fullName evidence="3">Outer membrane lipoprotein-sorting protein</fullName>
    </recommendedName>
</protein>
<evidence type="ECO:0000313" key="2">
    <source>
        <dbReference type="Proteomes" id="UP000264217"/>
    </source>
</evidence>
<name>A0A372NZL6_9SPHI</name>
<evidence type="ECO:0000313" key="1">
    <source>
        <dbReference type="EMBL" id="RFZ95556.1"/>
    </source>
</evidence>
<dbReference type="AlphaFoldDB" id="A0A372NZL6"/>
<keyword evidence="2" id="KW-1185">Reference proteome</keyword>
<dbReference type="Gene3D" id="2.50.20.10">
    <property type="entry name" value="Lipoprotein localisation LolA/LolB/LppX"/>
    <property type="match status" value="1"/>
</dbReference>
<accession>A0A372NZL6</accession>
<organism evidence="1 2">
    <name type="scientific">Mucilaginibacter conchicola</name>
    <dbReference type="NCBI Taxonomy" id="2303333"/>
    <lineage>
        <taxon>Bacteria</taxon>
        <taxon>Pseudomonadati</taxon>
        <taxon>Bacteroidota</taxon>
        <taxon>Sphingobacteriia</taxon>
        <taxon>Sphingobacteriales</taxon>
        <taxon>Sphingobacteriaceae</taxon>
        <taxon>Mucilaginibacter</taxon>
    </lineage>
</organism>
<dbReference type="RefSeq" id="WP_117391106.1">
    <property type="nucleotide sequence ID" value="NZ_QWDC01000001.1"/>
</dbReference>
<evidence type="ECO:0008006" key="3">
    <source>
        <dbReference type="Google" id="ProtNLM"/>
    </source>
</evidence>
<gene>
    <name evidence="1" type="ORF">D0C36_08560</name>
</gene>
<sequence>MKHLVSIITSIITLLSVWGFTSPKQLTSAQVIKKMYTRYYNKWHTSLTFTQTTGRYRNDTLIKTDTWYERIVYPDMLRIDFGGDNSGNGVIYRGDSSYVFRNNKVVRAAKDENELIFFLGGMYFRPIDNVFDHFNQLHFDLGKFHETKWNGKDVYVIGAAKDGEKVNQLWIDKEKLVAVRYFKYEGSTKTEATFEEHKMVEGAWSETLCKFYINDKLLQTEVYHDIKANQEIDKKIFDPALIGS</sequence>
<proteinExistence type="predicted"/>
<dbReference type="OrthoDB" id="1091975at2"/>
<comment type="caution">
    <text evidence="1">The sequence shown here is derived from an EMBL/GenBank/DDBJ whole genome shotgun (WGS) entry which is preliminary data.</text>
</comment>
<dbReference type="Proteomes" id="UP000264217">
    <property type="component" value="Unassembled WGS sequence"/>
</dbReference>
<dbReference type="EMBL" id="QWDC01000001">
    <property type="protein sequence ID" value="RFZ95556.1"/>
    <property type="molecule type" value="Genomic_DNA"/>
</dbReference>
<reference evidence="1 2" key="1">
    <citation type="submission" date="2018-08" db="EMBL/GenBank/DDBJ databases">
        <title>Mucilaginibacter sp. MYSH2.</title>
        <authorList>
            <person name="Seo T."/>
        </authorList>
    </citation>
    <scope>NUCLEOTIDE SEQUENCE [LARGE SCALE GENOMIC DNA]</scope>
    <source>
        <strain evidence="1 2">MYSH2</strain>
    </source>
</reference>